<dbReference type="RefSeq" id="WP_160992039.1">
    <property type="nucleotide sequence ID" value="NZ_WWCO01000017.1"/>
</dbReference>
<dbReference type="Proteomes" id="UP000449678">
    <property type="component" value="Unassembled WGS sequence"/>
</dbReference>
<dbReference type="InterPro" id="IPR011989">
    <property type="entry name" value="ARM-like"/>
</dbReference>
<proteinExistence type="predicted"/>
<comment type="caution">
    <text evidence="3">The sequence shown here is derived from an EMBL/GenBank/DDBJ whole genome shotgun (WGS) entry which is preliminary data.</text>
</comment>
<sequence length="511" mass="55027">MAGLDLMQLLLTHSVMVVLLLMMLRLLHRVSAARRVFAARCGLVALLLMPPLWLSLPSMPVRLPLAVSALVEPPMAIPATVTVAALPAIDDAVSAPARAAQFGRWLLLAYVIGVLAHLLRLGLNLSSLRRATAAAQLLEAAPWTAALHRLRGAMAPGRAVRLLVSGTASSPYSLGWRRPVIVLDRHSVVHAEPEAVLAHELAHIRAHDWPMLMLARVLLALYWWHPLMYPLLRTLEHDTECAADDAVLAAGATPSHYAHTLVAVSRHAFGGKVSGSLVNRIASQGAMLMARVAALLEARRSRGHVTTGQWWGGVVATLTLMCLLATPKLHGEQVLWPDSLLPAAGSAGQDPITMLAALDNPNFVQLAAAMRVRDFSLRHAGGAASFRQRAAIPPLLLALRDPQPVVRQLALWGLSEMRFPETAAAVAAMLTDPDARVRAEAAGALGDMGETRWLAPMIAMLSDGDPVVRRRVAHALGDLRASTAIPMLQQRLNDPESKVASEARWALAEMR</sequence>
<protein>
    <recommendedName>
        <fullName evidence="2">Peptidase M56 domain-containing protein</fullName>
    </recommendedName>
</protein>
<evidence type="ECO:0000256" key="1">
    <source>
        <dbReference type="SAM" id="Phobius"/>
    </source>
</evidence>
<dbReference type="PANTHER" id="PTHR34978:SF3">
    <property type="entry name" value="SLR0241 PROTEIN"/>
    <property type="match status" value="1"/>
</dbReference>
<dbReference type="EMBL" id="WWCO01000017">
    <property type="protein sequence ID" value="MYM36678.1"/>
    <property type="molecule type" value="Genomic_DNA"/>
</dbReference>
<feature type="transmembrane region" description="Helical" evidence="1">
    <location>
        <begin position="105"/>
        <end position="123"/>
    </location>
</feature>
<evidence type="ECO:0000313" key="4">
    <source>
        <dbReference type="Proteomes" id="UP000449678"/>
    </source>
</evidence>
<reference evidence="3 4" key="1">
    <citation type="submission" date="2019-12" db="EMBL/GenBank/DDBJ databases">
        <title>Novel species isolated from a subtropical stream in China.</title>
        <authorList>
            <person name="Lu H."/>
        </authorList>
    </citation>
    <scope>NUCLEOTIDE SEQUENCE [LARGE SCALE GENOMIC DNA]</scope>
    <source>
        <strain evidence="3 4">FT94W</strain>
    </source>
</reference>
<gene>
    <name evidence="3" type="ORF">GTP38_20310</name>
</gene>
<keyword evidence="1" id="KW-0812">Transmembrane</keyword>
<dbReference type="SMART" id="SM00567">
    <property type="entry name" value="EZ_HEAT"/>
    <property type="match status" value="4"/>
</dbReference>
<dbReference type="PANTHER" id="PTHR34978">
    <property type="entry name" value="POSSIBLE SENSOR-TRANSDUCER PROTEIN BLAR"/>
    <property type="match status" value="1"/>
</dbReference>
<dbReference type="Gene3D" id="1.25.10.10">
    <property type="entry name" value="Leucine-rich Repeat Variant"/>
    <property type="match status" value="1"/>
</dbReference>
<dbReference type="CDD" id="cd07341">
    <property type="entry name" value="M56_BlaR1_MecR1_like"/>
    <property type="match status" value="1"/>
</dbReference>
<accession>A0ABW9VBB6</accession>
<organism evidence="3 4">
    <name type="scientific">Duganella lactea</name>
    <dbReference type="NCBI Taxonomy" id="2692173"/>
    <lineage>
        <taxon>Bacteria</taxon>
        <taxon>Pseudomonadati</taxon>
        <taxon>Pseudomonadota</taxon>
        <taxon>Betaproteobacteria</taxon>
        <taxon>Burkholderiales</taxon>
        <taxon>Oxalobacteraceae</taxon>
        <taxon>Telluria group</taxon>
        <taxon>Duganella</taxon>
    </lineage>
</organism>
<feature type="domain" description="Peptidase M56" evidence="2">
    <location>
        <begin position="6"/>
        <end position="267"/>
    </location>
</feature>
<dbReference type="InterPro" id="IPR004155">
    <property type="entry name" value="PBS_lyase_HEAT"/>
</dbReference>
<dbReference type="InterPro" id="IPR052173">
    <property type="entry name" value="Beta-lactam_resp_regulator"/>
</dbReference>
<keyword evidence="1" id="KW-0472">Membrane</keyword>
<dbReference type="InterPro" id="IPR016024">
    <property type="entry name" value="ARM-type_fold"/>
</dbReference>
<feature type="transmembrane region" description="Helical" evidence="1">
    <location>
        <begin position="6"/>
        <end position="24"/>
    </location>
</feature>
<keyword evidence="4" id="KW-1185">Reference proteome</keyword>
<dbReference type="Pfam" id="PF13646">
    <property type="entry name" value="HEAT_2"/>
    <property type="match status" value="1"/>
</dbReference>
<dbReference type="InterPro" id="IPR008756">
    <property type="entry name" value="Peptidase_M56"/>
</dbReference>
<evidence type="ECO:0000259" key="2">
    <source>
        <dbReference type="Pfam" id="PF05569"/>
    </source>
</evidence>
<dbReference type="Pfam" id="PF05569">
    <property type="entry name" value="Peptidase_M56"/>
    <property type="match status" value="1"/>
</dbReference>
<evidence type="ECO:0000313" key="3">
    <source>
        <dbReference type="EMBL" id="MYM36678.1"/>
    </source>
</evidence>
<feature type="transmembrane region" description="Helical" evidence="1">
    <location>
        <begin position="36"/>
        <end position="54"/>
    </location>
</feature>
<dbReference type="SUPFAM" id="SSF48371">
    <property type="entry name" value="ARM repeat"/>
    <property type="match status" value="1"/>
</dbReference>
<keyword evidence="1" id="KW-1133">Transmembrane helix</keyword>
<name>A0ABW9VBB6_9BURK</name>